<sequence>MNAAYEVERLLPHRFPLLLVDRVLDLVPGESITAAKAVTRNEQCYRRVGAHTADACLEYPRALLIESWGQTAGILATWRTPGQEPDAREADRVMLLGGLTGVTFHLPVLPGDVLHHRARLSRALSDTVIFEGETVCDGEVVMSVERMVMAFRPADSLLPSAG</sequence>
<reference evidence="3 4" key="1">
    <citation type="submission" date="2013-12" db="EMBL/GenBank/DDBJ databases">
        <title>Annotated genome of Streptomyces scopuliridis.</title>
        <authorList>
            <person name="Olson J.B."/>
        </authorList>
    </citation>
    <scope>NUCLEOTIDE SEQUENCE [LARGE SCALE GENOMIC DNA]</scope>
    <source>
        <strain evidence="3 4">RB72</strain>
    </source>
</reference>
<accession>A0A2T7TG87</accession>
<dbReference type="RefSeq" id="WP_030354239.1">
    <property type="nucleotide sequence ID" value="NZ_AZSP01000006.1"/>
</dbReference>
<dbReference type="EMBL" id="AZSP01000006">
    <property type="protein sequence ID" value="PVE14135.1"/>
    <property type="molecule type" value="Genomic_DNA"/>
</dbReference>
<dbReference type="Proteomes" id="UP000245992">
    <property type="component" value="Unassembled WGS sequence"/>
</dbReference>
<dbReference type="Pfam" id="PF07977">
    <property type="entry name" value="FabA"/>
    <property type="match status" value="1"/>
</dbReference>
<dbReference type="Gene3D" id="3.10.129.10">
    <property type="entry name" value="Hotdog Thioesterase"/>
    <property type="match status" value="1"/>
</dbReference>
<dbReference type="InterPro" id="IPR013114">
    <property type="entry name" value="FabA_FabZ"/>
</dbReference>
<dbReference type="STRING" id="1440053.GCA_000718095_05264"/>
<keyword evidence="2" id="KW-0456">Lyase</keyword>
<protein>
    <submittedName>
        <fullName evidence="3">3-hydroxyacyl-ACP dehydratase</fullName>
    </submittedName>
</protein>
<comment type="similarity">
    <text evidence="1">Belongs to the thioester dehydratase family. FabZ subfamily.</text>
</comment>
<evidence type="ECO:0000313" key="4">
    <source>
        <dbReference type="Proteomes" id="UP000245992"/>
    </source>
</evidence>
<dbReference type="InterPro" id="IPR029069">
    <property type="entry name" value="HotDog_dom_sf"/>
</dbReference>
<comment type="caution">
    <text evidence="3">The sequence shown here is derived from an EMBL/GenBank/DDBJ whole genome shotgun (WGS) entry which is preliminary data.</text>
</comment>
<evidence type="ECO:0000256" key="1">
    <source>
        <dbReference type="ARBA" id="ARBA00009174"/>
    </source>
</evidence>
<organism evidence="3 4">
    <name type="scientific">Streptomyces scopuliridis RB72</name>
    <dbReference type="NCBI Taxonomy" id="1440053"/>
    <lineage>
        <taxon>Bacteria</taxon>
        <taxon>Bacillati</taxon>
        <taxon>Actinomycetota</taxon>
        <taxon>Actinomycetes</taxon>
        <taxon>Kitasatosporales</taxon>
        <taxon>Streptomycetaceae</taxon>
        <taxon>Streptomyces</taxon>
    </lineage>
</organism>
<evidence type="ECO:0000256" key="2">
    <source>
        <dbReference type="ARBA" id="ARBA00023239"/>
    </source>
</evidence>
<dbReference type="PANTHER" id="PTHR30272:SF1">
    <property type="entry name" value="3-HYDROXYACYL-[ACYL-CARRIER-PROTEIN] DEHYDRATASE"/>
    <property type="match status" value="1"/>
</dbReference>
<name>A0A2T7TG87_9ACTN</name>
<keyword evidence="4" id="KW-1185">Reference proteome</keyword>
<evidence type="ECO:0000313" key="3">
    <source>
        <dbReference type="EMBL" id="PVE14135.1"/>
    </source>
</evidence>
<dbReference type="OrthoDB" id="9772788at2"/>
<gene>
    <name evidence="3" type="ORF">Y717_25290</name>
</gene>
<proteinExistence type="inferred from homology"/>
<dbReference type="AlphaFoldDB" id="A0A2T7TG87"/>
<dbReference type="SUPFAM" id="SSF54637">
    <property type="entry name" value="Thioesterase/thiol ester dehydrase-isomerase"/>
    <property type="match status" value="1"/>
</dbReference>
<dbReference type="PANTHER" id="PTHR30272">
    <property type="entry name" value="3-HYDROXYACYL-[ACYL-CARRIER-PROTEIN] DEHYDRATASE"/>
    <property type="match status" value="1"/>
</dbReference>
<dbReference type="GO" id="GO:0016829">
    <property type="term" value="F:lyase activity"/>
    <property type="evidence" value="ECO:0007669"/>
    <property type="project" value="UniProtKB-KW"/>
</dbReference>